<dbReference type="EMBL" id="FNIR01000003">
    <property type="protein sequence ID" value="SDO05260.1"/>
    <property type="molecule type" value="Genomic_DNA"/>
</dbReference>
<keyword evidence="1" id="KW-0472">Membrane</keyword>
<accession>A0A1H0GEG5</accession>
<gene>
    <name evidence="2" type="ORF">SAMN05660199_01217</name>
</gene>
<evidence type="ECO:0000313" key="2">
    <source>
        <dbReference type="EMBL" id="SDO05260.1"/>
    </source>
</evidence>
<keyword evidence="1" id="KW-1133">Transmembrane helix</keyword>
<evidence type="ECO:0000256" key="1">
    <source>
        <dbReference type="SAM" id="Phobius"/>
    </source>
</evidence>
<evidence type="ECO:0000313" key="3">
    <source>
        <dbReference type="Proteomes" id="UP000199088"/>
    </source>
</evidence>
<name>A0A1H0GEG5_9ACTN</name>
<dbReference type="Proteomes" id="UP000199088">
    <property type="component" value="Unassembled WGS sequence"/>
</dbReference>
<sequence length="75" mass="7524">MVPARVGPVLLLIVLGVVVVLALVVLGALGFGLLGAVGRLTREMAALQRDVAPVAAQLQASLAEAAAKRGQPTDA</sequence>
<proteinExistence type="predicted"/>
<organism evidence="2 3">
    <name type="scientific">Klenkia soli</name>
    <dbReference type="NCBI Taxonomy" id="1052260"/>
    <lineage>
        <taxon>Bacteria</taxon>
        <taxon>Bacillati</taxon>
        <taxon>Actinomycetota</taxon>
        <taxon>Actinomycetes</taxon>
        <taxon>Geodermatophilales</taxon>
        <taxon>Geodermatophilaceae</taxon>
        <taxon>Klenkia</taxon>
    </lineage>
</organism>
<dbReference type="AlphaFoldDB" id="A0A1H0GEG5"/>
<keyword evidence="3" id="KW-1185">Reference proteome</keyword>
<protein>
    <submittedName>
        <fullName evidence="2">Uncharacterized protein</fullName>
    </submittedName>
</protein>
<dbReference type="STRING" id="1052260.SAMN05660199_01217"/>
<reference evidence="3" key="1">
    <citation type="submission" date="2016-10" db="EMBL/GenBank/DDBJ databases">
        <authorList>
            <person name="Varghese N."/>
            <person name="Submissions S."/>
        </authorList>
    </citation>
    <scope>NUCLEOTIDE SEQUENCE [LARGE SCALE GENOMIC DNA]</scope>
    <source>
        <strain evidence="3">DSM 45843</strain>
    </source>
</reference>
<keyword evidence="1" id="KW-0812">Transmembrane</keyword>
<feature type="transmembrane region" description="Helical" evidence="1">
    <location>
        <begin position="6"/>
        <end position="34"/>
    </location>
</feature>